<evidence type="ECO:0000256" key="5">
    <source>
        <dbReference type="ARBA" id="ARBA00022833"/>
    </source>
</evidence>
<dbReference type="Gene3D" id="2.120.10.80">
    <property type="entry name" value="Kelch-type beta propeller"/>
    <property type="match status" value="2"/>
</dbReference>
<keyword evidence="4" id="KW-0863">Zinc-finger</keyword>
<dbReference type="Pfam" id="PF00097">
    <property type="entry name" value="zf-C3HC4"/>
    <property type="match status" value="1"/>
</dbReference>
<keyword evidence="2" id="KW-0479">Metal-binding</keyword>
<keyword evidence="5" id="KW-0862">Zinc</keyword>
<protein>
    <submittedName>
        <fullName evidence="6">RING finger 151-like</fullName>
    </submittedName>
</protein>
<dbReference type="InterPro" id="IPR001841">
    <property type="entry name" value="Znf_RING"/>
</dbReference>
<dbReference type="Gene3D" id="3.30.40.10">
    <property type="entry name" value="Zinc/RING finger domain, C3HC4 (zinc finger)"/>
    <property type="match status" value="2"/>
</dbReference>
<evidence type="ECO:0000256" key="2">
    <source>
        <dbReference type="ARBA" id="ARBA00022723"/>
    </source>
</evidence>
<dbReference type="Proteomes" id="UP001152795">
    <property type="component" value="Unassembled WGS sequence"/>
</dbReference>
<dbReference type="SUPFAM" id="SSF57850">
    <property type="entry name" value="RING/U-box"/>
    <property type="match status" value="1"/>
</dbReference>
<proteinExistence type="predicted"/>
<dbReference type="InterPro" id="IPR015915">
    <property type="entry name" value="Kelch-typ_b-propeller"/>
</dbReference>
<dbReference type="InterPro" id="IPR018957">
    <property type="entry name" value="Znf_C3HC4_RING-type"/>
</dbReference>
<organism evidence="6 7">
    <name type="scientific">Paramuricea clavata</name>
    <name type="common">Red gorgonian</name>
    <name type="synonym">Violescent sea-whip</name>
    <dbReference type="NCBI Taxonomy" id="317549"/>
    <lineage>
        <taxon>Eukaryota</taxon>
        <taxon>Metazoa</taxon>
        <taxon>Cnidaria</taxon>
        <taxon>Anthozoa</taxon>
        <taxon>Octocorallia</taxon>
        <taxon>Malacalcyonacea</taxon>
        <taxon>Plexauridae</taxon>
        <taxon>Paramuricea</taxon>
    </lineage>
</organism>
<dbReference type="Pfam" id="PF24681">
    <property type="entry name" value="Kelch_KLHDC2_KLHL20_DRC7"/>
    <property type="match status" value="1"/>
</dbReference>
<dbReference type="EMBL" id="CACRXK020006358">
    <property type="protein sequence ID" value="CAB4009155.1"/>
    <property type="molecule type" value="Genomic_DNA"/>
</dbReference>
<dbReference type="PANTHER" id="PTHR46260">
    <property type="entry name" value="RING-TYPE DOMAIN-CONTAINING PROTEIN"/>
    <property type="match status" value="1"/>
</dbReference>
<evidence type="ECO:0000256" key="3">
    <source>
        <dbReference type="ARBA" id="ARBA00022737"/>
    </source>
</evidence>
<dbReference type="InterPro" id="IPR001293">
    <property type="entry name" value="Znf_TRAF"/>
</dbReference>
<dbReference type="SUPFAM" id="SSF117281">
    <property type="entry name" value="Kelch motif"/>
    <property type="match status" value="2"/>
</dbReference>
<keyword evidence="3" id="KW-0677">Repeat</keyword>
<reference evidence="6" key="1">
    <citation type="submission" date="2020-04" db="EMBL/GenBank/DDBJ databases">
        <authorList>
            <person name="Alioto T."/>
            <person name="Alioto T."/>
            <person name="Gomez Garrido J."/>
        </authorList>
    </citation>
    <scope>NUCLEOTIDE SEQUENCE</scope>
    <source>
        <strain evidence="6">A484AB</strain>
    </source>
</reference>
<evidence type="ECO:0000313" key="6">
    <source>
        <dbReference type="EMBL" id="CAB4009155.1"/>
    </source>
</evidence>
<dbReference type="AlphaFoldDB" id="A0A7D9IFF8"/>
<keyword evidence="1" id="KW-0880">Kelch repeat</keyword>
<dbReference type="SMART" id="SM00612">
    <property type="entry name" value="Kelch"/>
    <property type="match status" value="4"/>
</dbReference>
<comment type="caution">
    <text evidence="6">The sequence shown here is derived from an EMBL/GenBank/DDBJ whole genome shotgun (WGS) entry which is preliminary data.</text>
</comment>
<dbReference type="OrthoDB" id="5980346at2759"/>
<dbReference type="PROSITE" id="PS50089">
    <property type="entry name" value="ZF_RING_2"/>
    <property type="match status" value="1"/>
</dbReference>
<accession>A0A7D9IFF8</accession>
<dbReference type="PROSITE" id="PS50145">
    <property type="entry name" value="ZF_TRAF"/>
    <property type="match status" value="1"/>
</dbReference>
<dbReference type="InterPro" id="IPR051746">
    <property type="entry name" value="Kelch_domain_containing_8"/>
</dbReference>
<sequence length="531" mass="59961">MACCPTEKGYGYEHSRFEKDVDENFHCSICYNVLKEPRMCRNNGHVYCLACISEHLKVNSQTCPECNEHLSVDTLRRPRVVNNYLSKLKINCDYASRGCPEFTCVEGLETHVANCGFAPVLCSNAECRMEINKRDKVYHETEVCEYRKVKCHDCGQIQEDMGTLRGTLLDLDGKVEAVREETKDSRAEVKKEIKDVKENLSKVNKDVDEVKVMMSQMLEKFNMLELLSKLPSTTEGMFNTPREDILIAGGWGVKGSAEIFSWEKNGWYEISDMNNEHAGASSFIYNDQLFVVGGLHTKTIETLDLNELPLTWMEFSDELISTFDHQTFVYQQRVIHIGGYNNDKHKKSNVISELQLTSPCTMKELCQMPQPRSCHGAEAFEDKVLILGGADDNDDVLDSVLAFDPKKNECKELPSLPHPLTEMATVRWRDQVVVLGGCVRDDEAQNDVFMYDCKTGKITALPSMLENRCHCCAVITGNTIVVMGGENDDFLCSVECFTMGGSTWKYLPSMSGERSQAVAEVLPSTRKCVYV</sequence>
<evidence type="ECO:0000256" key="4">
    <source>
        <dbReference type="ARBA" id="ARBA00022771"/>
    </source>
</evidence>
<dbReference type="InterPro" id="IPR006652">
    <property type="entry name" value="Kelch_1"/>
</dbReference>
<evidence type="ECO:0000256" key="1">
    <source>
        <dbReference type="ARBA" id="ARBA00022441"/>
    </source>
</evidence>
<name>A0A7D9IFF8_PARCT</name>
<dbReference type="InterPro" id="IPR013083">
    <property type="entry name" value="Znf_RING/FYVE/PHD"/>
</dbReference>
<dbReference type="GO" id="GO:0008270">
    <property type="term" value="F:zinc ion binding"/>
    <property type="evidence" value="ECO:0007669"/>
    <property type="project" value="UniProtKB-KW"/>
</dbReference>
<dbReference type="SUPFAM" id="SSF49599">
    <property type="entry name" value="TRAF domain-like"/>
    <property type="match status" value="1"/>
</dbReference>
<keyword evidence="7" id="KW-1185">Reference proteome</keyword>
<evidence type="ECO:0000313" key="7">
    <source>
        <dbReference type="Proteomes" id="UP001152795"/>
    </source>
</evidence>
<gene>
    <name evidence="6" type="ORF">PACLA_8A000812</name>
</gene>
<dbReference type="PANTHER" id="PTHR46260:SF3">
    <property type="entry name" value="RING-TYPE DOMAIN-CONTAINING PROTEIN"/>
    <property type="match status" value="1"/>
</dbReference>